<comment type="caution">
    <text evidence="1">The sequence shown here is derived from an EMBL/GenBank/DDBJ whole genome shotgun (WGS) entry which is preliminary data.</text>
</comment>
<reference evidence="1 2" key="1">
    <citation type="submission" date="2024-04" db="EMBL/GenBank/DDBJ databases">
        <title>Human intestinal bacterial collection.</title>
        <authorList>
            <person name="Pauvert C."/>
            <person name="Hitch T.C.A."/>
            <person name="Clavel T."/>
        </authorList>
    </citation>
    <scope>NUCLEOTIDE SEQUENCE [LARGE SCALE GENOMIC DNA]</scope>
    <source>
        <strain evidence="1 2">CLA-SR-H019</strain>
    </source>
</reference>
<name>A0ABV1J290_9FIRM</name>
<protein>
    <recommendedName>
        <fullName evidence="3">FeS cluster biogenesis domain-containing protein</fullName>
    </recommendedName>
</protein>
<evidence type="ECO:0000313" key="1">
    <source>
        <dbReference type="EMBL" id="MEQ3347271.1"/>
    </source>
</evidence>
<keyword evidence="2" id="KW-1185">Reference proteome</keyword>
<accession>A0ABV1J290</accession>
<evidence type="ECO:0008006" key="3">
    <source>
        <dbReference type="Google" id="ProtNLM"/>
    </source>
</evidence>
<sequence>MIISDKAKKYVKEKSADYIVIDVKRNENFSGCGCSSKSVVTYSPKADIGYEINTENYIVTEVDGIKIALDKDIESTIKENTKIDIIGIFNKSLFIENYISKVVKDE</sequence>
<proteinExistence type="predicted"/>
<dbReference type="EMBL" id="JBBNPP010000015">
    <property type="protein sequence ID" value="MEQ3347271.1"/>
    <property type="molecule type" value="Genomic_DNA"/>
</dbReference>
<organism evidence="1 2">
    <name type="scientific">Peptoniphilus senegalensis</name>
    <dbReference type="NCBI Taxonomy" id="1465757"/>
    <lineage>
        <taxon>Bacteria</taxon>
        <taxon>Bacillati</taxon>
        <taxon>Bacillota</taxon>
        <taxon>Tissierellia</taxon>
        <taxon>Tissierellales</taxon>
        <taxon>Peptoniphilaceae</taxon>
        <taxon>Peptoniphilus</taxon>
    </lineage>
</organism>
<evidence type="ECO:0000313" key="2">
    <source>
        <dbReference type="Proteomes" id="UP001491691"/>
    </source>
</evidence>
<gene>
    <name evidence="1" type="ORF">AAA073_07470</name>
</gene>
<dbReference type="RefSeq" id="WP_349189137.1">
    <property type="nucleotide sequence ID" value="NZ_JBBNPP010000015.1"/>
</dbReference>
<dbReference type="Proteomes" id="UP001491691">
    <property type="component" value="Unassembled WGS sequence"/>
</dbReference>